<keyword evidence="3" id="KW-1185">Reference proteome</keyword>
<feature type="compositionally biased region" description="Polar residues" evidence="1">
    <location>
        <begin position="162"/>
        <end position="172"/>
    </location>
</feature>
<dbReference type="EMBL" id="WIUZ02000022">
    <property type="protein sequence ID" value="KAF9778681.1"/>
    <property type="molecule type" value="Genomic_DNA"/>
</dbReference>
<reference evidence="2" key="2">
    <citation type="submission" date="2020-11" db="EMBL/GenBank/DDBJ databases">
        <authorList>
            <consortium name="DOE Joint Genome Institute"/>
            <person name="Kuo A."/>
            <person name="Miyauchi S."/>
            <person name="Kiss E."/>
            <person name="Drula E."/>
            <person name="Kohler A."/>
            <person name="Sanchez-Garcia M."/>
            <person name="Andreopoulos B."/>
            <person name="Barry K.W."/>
            <person name="Bonito G."/>
            <person name="Buee M."/>
            <person name="Carver A."/>
            <person name="Chen C."/>
            <person name="Cichocki N."/>
            <person name="Clum A."/>
            <person name="Culley D."/>
            <person name="Crous P.W."/>
            <person name="Fauchery L."/>
            <person name="Girlanda M."/>
            <person name="Hayes R."/>
            <person name="Keri Z."/>
            <person name="Labutti K."/>
            <person name="Lipzen A."/>
            <person name="Lombard V."/>
            <person name="Magnuson J."/>
            <person name="Maillard F."/>
            <person name="Morin E."/>
            <person name="Murat C."/>
            <person name="Nolan M."/>
            <person name="Ohm R."/>
            <person name="Pangilinan J."/>
            <person name="Pereira M."/>
            <person name="Perotto S."/>
            <person name="Peter M."/>
            <person name="Riley R."/>
            <person name="Sitrit Y."/>
            <person name="Stielow B."/>
            <person name="Szollosi G."/>
            <person name="Zifcakova L."/>
            <person name="Stursova M."/>
            <person name="Spatafora J.W."/>
            <person name="Tedersoo L."/>
            <person name="Vaario L.-M."/>
            <person name="Yamada A."/>
            <person name="Yan M."/>
            <person name="Wang P."/>
            <person name="Xu J."/>
            <person name="Bruns T."/>
            <person name="Baldrian P."/>
            <person name="Vilgalys R."/>
            <person name="Henrissat B."/>
            <person name="Grigoriev I.V."/>
            <person name="Hibbett D."/>
            <person name="Nagy L.G."/>
            <person name="Martin F.M."/>
        </authorList>
    </citation>
    <scope>NUCLEOTIDE SEQUENCE</scope>
    <source>
        <strain evidence="2">UH-Tt-Lm1</strain>
    </source>
</reference>
<feature type="compositionally biased region" description="Basic and acidic residues" evidence="1">
    <location>
        <begin position="330"/>
        <end position="343"/>
    </location>
</feature>
<organism evidence="2 3">
    <name type="scientific">Thelephora terrestris</name>
    <dbReference type="NCBI Taxonomy" id="56493"/>
    <lineage>
        <taxon>Eukaryota</taxon>
        <taxon>Fungi</taxon>
        <taxon>Dikarya</taxon>
        <taxon>Basidiomycota</taxon>
        <taxon>Agaricomycotina</taxon>
        <taxon>Agaricomycetes</taxon>
        <taxon>Thelephorales</taxon>
        <taxon>Thelephoraceae</taxon>
        <taxon>Thelephora</taxon>
    </lineage>
</organism>
<sequence length="343" mass="38683">MTWFPSDAKGNPLPPFSPLDTIDQKGGLFPSIENDSPWTFEEVNATYPSTTGIWESVREVWRLSTFEELSTGDRTWTALMKAWMVRHFEVCREAEVQPYGPVVEYLRHVVQQNLISGEGLLSLGVKMPKTPKTGRPTLRAKLPYVLVPPTLVQHIPKRKEVTPNSPTTTTQGEETEAMDEEWKGSNVEVQETELGASRRGLESLQMFDDIVNNLELPRMMIQEWYTDFIGARLAEDSQRMRLDSQKDAWEDIGQKFQARLLGNSAMVVDSAPVTGLLKPRVLSPQVEESMVEDPEKIVEDPGTPVQSEALSSSESEDEFTMKKEGKKRAVPKEEKKAEEAEGE</sequence>
<feature type="region of interest" description="Disordered" evidence="1">
    <location>
        <begin position="285"/>
        <end position="343"/>
    </location>
</feature>
<name>A0A9P6L1W7_9AGAM</name>
<proteinExistence type="predicted"/>
<feature type="region of interest" description="Disordered" evidence="1">
    <location>
        <begin position="160"/>
        <end position="186"/>
    </location>
</feature>
<gene>
    <name evidence="2" type="ORF">BJ322DRAFT_1024973</name>
</gene>
<dbReference type="AlphaFoldDB" id="A0A9P6L1W7"/>
<evidence type="ECO:0000313" key="3">
    <source>
        <dbReference type="Proteomes" id="UP000736335"/>
    </source>
</evidence>
<evidence type="ECO:0000313" key="2">
    <source>
        <dbReference type="EMBL" id="KAF9778681.1"/>
    </source>
</evidence>
<dbReference type="Proteomes" id="UP000736335">
    <property type="component" value="Unassembled WGS sequence"/>
</dbReference>
<accession>A0A9P6L1W7</accession>
<evidence type="ECO:0000256" key="1">
    <source>
        <dbReference type="SAM" id="MobiDB-lite"/>
    </source>
</evidence>
<reference evidence="2" key="1">
    <citation type="journal article" date="2020" name="Nat. Commun.">
        <title>Large-scale genome sequencing of mycorrhizal fungi provides insights into the early evolution of symbiotic traits.</title>
        <authorList>
            <person name="Miyauchi S."/>
            <person name="Kiss E."/>
            <person name="Kuo A."/>
            <person name="Drula E."/>
            <person name="Kohler A."/>
            <person name="Sanchez-Garcia M."/>
            <person name="Morin E."/>
            <person name="Andreopoulos B."/>
            <person name="Barry K.W."/>
            <person name="Bonito G."/>
            <person name="Buee M."/>
            <person name="Carver A."/>
            <person name="Chen C."/>
            <person name="Cichocki N."/>
            <person name="Clum A."/>
            <person name="Culley D."/>
            <person name="Crous P.W."/>
            <person name="Fauchery L."/>
            <person name="Girlanda M."/>
            <person name="Hayes R.D."/>
            <person name="Keri Z."/>
            <person name="LaButti K."/>
            <person name="Lipzen A."/>
            <person name="Lombard V."/>
            <person name="Magnuson J."/>
            <person name="Maillard F."/>
            <person name="Murat C."/>
            <person name="Nolan M."/>
            <person name="Ohm R.A."/>
            <person name="Pangilinan J."/>
            <person name="Pereira M.F."/>
            <person name="Perotto S."/>
            <person name="Peter M."/>
            <person name="Pfister S."/>
            <person name="Riley R."/>
            <person name="Sitrit Y."/>
            <person name="Stielow J.B."/>
            <person name="Szollosi G."/>
            <person name="Zifcakova L."/>
            <person name="Stursova M."/>
            <person name="Spatafora J.W."/>
            <person name="Tedersoo L."/>
            <person name="Vaario L.M."/>
            <person name="Yamada A."/>
            <person name="Yan M."/>
            <person name="Wang P."/>
            <person name="Xu J."/>
            <person name="Bruns T."/>
            <person name="Baldrian P."/>
            <person name="Vilgalys R."/>
            <person name="Dunand C."/>
            <person name="Henrissat B."/>
            <person name="Grigoriev I.V."/>
            <person name="Hibbett D."/>
            <person name="Nagy L.G."/>
            <person name="Martin F.M."/>
        </authorList>
    </citation>
    <scope>NUCLEOTIDE SEQUENCE</scope>
    <source>
        <strain evidence="2">UH-Tt-Lm1</strain>
    </source>
</reference>
<protein>
    <submittedName>
        <fullName evidence="2">Uncharacterized protein</fullName>
    </submittedName>
</protein>
<comment type="caution">
    <text evidence="2">The sequence shown here is derived from an EMBL/GenBank/DDBJ whole genome shotgun (WGS) entry which is preliminary data.</text>
</comment>